<dbReference type="RefSeq" id="WP_012186163.1">
    <property type="nucleotide sequence ID" value="NC_009954.1"/>
</dbReference>
<proteinExistence type="predicted"/>
<name>A8MDT8_CALMQ</name>
<reference evidence="2 3" key="1">
    <citation type="submission" date="2007-10" db="EMBL/GenBank/DDBJ databases">
        <title>Complete sequence of Caldivirga maquilingensis IC-167.</title>
        <authorList>
            <consortium name="US DOE Joint Genome Institute"/>
            <person name="Copeland A."/>
            <person name="Lucas S."/>
            <person name="Lapidus A."/>
            <person name="Barry K."/>
            <person name="Glavina del Rio T."/>
            <person name="Dalin E."/>
            <person name="Tice H."/>
            <person name="Pitluck S."/>
            <person name="Saunders E."/>
            <person name="Brettin T."/>
            <person name="Bruce D."/>
            <person name="Detter J.C."/>
            <person name="Han C."/>
            <person name="Schmutz J."/>
            <person name="Larimer F."/>
            <person name="Land M."/>
            <person name="Hauser L."/>
            <person name="Kyrpides N."/>
            <person name="Ivanova N."/>
            <person name="Biddle J.F."/>
            <person name="Zhang Z."/>
            <person name="Fitz-Gibbon S.T."/>
            <person name="Lowe T.M."/>
            <person name="Saltikov C."/>
            <person name="House C.H."/>
            <person name="Richardson P."/>
        </authorList>
    </citation>
    <scope>NUCLEOTIDE SEQUENCE [LARGE SCALE GENOMIC DNA]</scope>
    <source>
        <strain evidence="3">ATCC 700844 / DSM 13496 / JCM 10307 / IC-167</strain>
    </source>
</reference>
<dbReference type="KEGG" id="cma:Cmaq_1116"/>
<dbReference type="GeneID" id="5708639"/>
<dbReference type="eggNOG" id="arCOG03760">
    <property type="taxonomic scope" value="Archaea"/>
</dbReference>
<dbReference type="AlphaFoldDB" id="A8MDT8"/>
<keyword evidence="3" id="KW-1185">Reference proteome</keyword>
<dbReference type="HOGENOM" id="CLU_1036736_0_0_2"/>
<dbReference type="OrthoDB" id="28709at2157"/>
<accession>A8MDT8</accession>
<dbReference type="STRING" id="397948.Cmaq_1116"/>
<evidence type="ECO:0000313" key="3">
    <source>
        <dbReference type="Proteomes" id="UP000001137"/>
    </source>
</evidence>
<organism evidence="2 3">
    <name type="scientific">Caldivirga maquilingensis (strain ATCC 700844 / DSM 13496 / JCM 10307 / IC-167)</name>
    <dbReference type="NCBI Taxonomy" id="397948"/>
    <lineage>
        <taxon>Archaea</taxon>
        <taxon>Thermoproteota</taxon>
        <taxon>Thermoprotei</taxon>
        <taxon>Thermoproteales</taxon>
        <taxon>Thermoproteaceae</taxon>
        <taxon>Caldivirga</taxon>
    </lineage>
</organism>
<dbReference type="Proteomes" id="UP000001137">
    <property type="component" value="Chromosome"/>
</dbReference>
<feature type="region of interest" description="Disordered" evidence="1">
    <location>
        <begin position="145"/>
        <end position="169"/>
    </location>
</feature>
<protein>
    <submittedName>
        <fullName evidence="2">Uncharacterized protein</fullName>
    </submittedName>
</protein>
<evidence type="ECO:0000256" key="1">
    <source>
        <dbReference type="SAM" id="MobiDB-lite"/>
    </source>
</evidence>
<sequence length="292" mass="33206">MEDLDNVKRTILAYIQRKRSVKLSELRQWALENNIGILTLYLSLSRLIQERQKDLTLGPPEPLISGNIKLMGKSLDLKLPSEITIQDKAKRREGIKVNQRKRIRGQRTLLDVLSSEEATKREQEVRQEVVNEVKETTVQVQGVEAEVKDQGNQSEETPIKQPEQVEQSNTQVNQLNQPAVEEQVKGTGNETIDPSQLTLSQLSQLVASELRISTEEATRLISSIGQYLNRYWSVGLLRLIEDTVRGSNPDLIQRLLKVLERLGFIELTNPGIVNRRRNIKFPVSDAKISDLV</sequence>
<gene>
    <name evidence="2" type="ordered locus">Cmaq_1116</name>
</gene>
<evidence type="ECO:0000313" key="2">
    <source>
        <dbReference type="EMBL" id="ABW01944.1"/>
    </source>
</evidence>
<dbReference type="EMBL" id="CP000852">
    <property type="protein sequence ID" value="ABW01944.1"/>
    <property type="molecule type" value="Genomic_DNA"/>
</dbReference>